<proteinExistence type="predicted"/>
<dbReference type="Gene3D" id="2.50.20.20">
    <property type="match status" value="1"/>
</dbReference>
<gene>
    <name evidence="2" type="ORF">CHH72_09285</name>
</gene>
<comment type="caution">
    <text evidence="2">The sequence shown here is derived from an EMBL/GenBank/DDBJ whole genome shotgun (WGS) entry which is preliminary data.</text>
</comment>
<dbReference type="Pfam" id="PF20316">
    <property type="entry name" value="DUF6612"/>
    <property type="match status" value="1"/>
</dbReference>
<accession>A0A268P0E6</accession>
<dbReference type="AlphaFoldDB" id="A0A268P0E6"/>
<evidence type="ECO:0000313" key="3">
    <source>
        <dbReference type="Proteomes" id="UP000216207"/>
    </source>
</evidence>
<dbReference type="Proteomes" id="UP000216207">
    <property type="component" value="Unassembled WGS sequence"/>
</dbReference>
<evidence type="ECO:0000313" key="2">
    <source>
        <dbReference type="EMBL" id="PAE89207.1"/>
    </source>
</evidence>
<organism evidence="2 3">
    <name type="scientific">Shouchella clausii</name>
    <name type="common">Alkalihalobacillus clausii</name>
    <dbReference type="NCBI Taxonomy" id="79880"/>
    <lineage>
        <taxon>Bacteria</taxon>
        <taxon>Bacillati</taxon>
        <taxon>Bacillota</taxon>
        <taxon>Bacilli</taxon>
        <taxon>Bacillales</taxon>
        <taxon>Bacillaceae</taxon>
        <taxon>Shouchella</taxon>
    </lineage>
</organism>
<name>A0A268P0E6_SHOCL</name>
<feature type="region of interest" description="Disordered" evidence="1">
    <location>
        <begin position="74"/>
        <end position="100"/>
    </location>
</feature>
<feature type="compositionally biased region" description="Acidic residues" evidence="1">
    <location>
        <begin position="84"/>
        <end position="99"/>
    </location>
</feature>
<dbReference type="EMBL" id="NPCC01000010">
    <property type="protein sequence ID" value="PAE89207.1"/>
    <property type="molecule type" value="Genomic_DNA"/>
</dbReference>
<dbReference type="InterPro" id="IPR046720">
    <property type="entry name" value="DUF6612"/>
</dbReference>
<dbReference type="RefSeq" id="WP_035203301.1">
    <property type="nucleotide sequence ID" value="NZ_BOQS01000001.1"/>
</dbReference>
<sequence length="376" mass="42096">MKKGLIATVMLAYSGYWIDWPHFTIGEMLDVFSVSGNTIVWMVPNDGGGLFVNKMKWFLLVPFSTLALAACGSDNTSGNGGQEAEAETEPAAETEELTAEDVLVKTSEAMEALDSFRMEMSMDYGMEYEGQPFEMSIGMTADMIQEPLSAYLSTTISDSETGMDFTTDQYMVDDTFYMQNPLGPEWMKYDMSEDPAFATEMEIDTQEQLDVLKSVAEHIALEEEEGSYVLKVDGSDEEMNALVQSFMEMGQEGALPTEEDMALMEGFGLKNVTYTIYVNKETYLQEKMVMDFEMAFDDESESESFSMSGTAEATYSKFNEFDEIDIPQEVLDNAVDGAEMEAQWEAEIDALEDIEGLEDVEGFEEILEDIEEENGE</sequence>
<protein>
    <submittedName>
        <fullName evidence="2">Uncharacterized protein</fullName>
    </submittedName>
</protein>
<evidence type="ECO:0000256" key="1">
    <source>
        <dbReference type="SAM" id="MobiDB-lite"/>
    </source>
</evidence>
<reference evidence="2 3" key="1">
    <citation type="submission" date="2017-07" db="EMBL/GenBank/DDBJ databases">
        <title>Isolation and whole genome analysis of endospore-forming bacteria from heroin.</title>
        <authorList>
            <person name="Kalinowski J."/>
            <person name="Ahrens B."/>
            <person name="Al-Dilaimi A."/>
            <person name="Winkler A."/>
            <person name="Wibberg D."/>
            <person name="Schleenbecker U."/>
            <person name="Ruckert C."/>
            <person name="Wolfel R."/>
            <person name="Grass G."/>
        </authorList>
    </citation>
    <scope>NUCLEOTIDE SEQUENCE [LARGE SCALE GENOMIC DNA]</scope>
    <source>
        <strain evidence="2 3">7539</strain>
    </source>
</reference>